<name>X1KCA9_9ZZZZ</name>
<reference evidence="1" key="1">
    <citation type="journal article" date="2014" name="Front. Microbiol.">
        <title>High frequency of phylogenetically diverse reductive dehalogenase-homologous genes in deep subseafloor sedimentary metagenomes.</title>
        <authorList>
            <person name="Kawai M."/>
            <person name="Futagami T."/>
            <person name="Toyoda A."/>
            <person name="Takaki Y."/>
            <person name="Nishi S."/>
            <person name="Hori S."/>
            <person name="Arai W."/>
            <person name="Tsubouchi T."/>
            <person name="Morono Y."/>
            <person name="Uchiyama I."/>
            <person name="Ito T."/>
            <person name="Fujiyama A."/>
            <person name="Inagaki F."/>
            <person name="Takami H."/>
        </authorList>
    </citation>
    <scope>NUCLEOTIDE SEQUENCE</scope>
    <source>
        <strain evidence="1">Expedition CK06-06</strain>
    </source>
</reference>
<feature type="non-terminal residue" evidence="1">
    <location>
        <position position="1"/>
    </location>
</feature>
<accession>X1KCA9</accession>
<organism evidence="1">
    <name type="scientific">marine sediment metagenome</name>
    <dbReference type="NCBI Taxonomy" id="412755"/>
    <lineage>
        <taxon>unclassified sequences</taxon>
        <taxon>metagenomes</taxon>
        <taxon>ecological metagenomes</taxon>
    </lineage>
</organism>
<dbReference type="AlphaFoldDB" id="X1KCA9"/>
<dbReference type="EMBL" id="BARU01036675">
    <property type="protein sequence ID" value="GAH79703.1"/>
    <property type="molecule type" value="Genomic_DNA"/>
</dbReference>
<gene>
    <name evidence="1" type="ORF">S03H2_57229</name>
</gene>
<sequence length="82" mass="9717">YNKTTDLLDELNIPDTHREYLMSMWSLERIGKPSQPSKAELIKFTKKGIIKLDTFKEKMMDLGYITKYIDWYVKDNKLNAAK</sequence>
<proteinExistence type="predicted"/>
<comment type="caution">
    <text evidence="1">The sequence shown here is derived from an EMBL/GenBank/DDBJ whole genome shotgun (WGS) entry which is preliminary data.</text>
</comment>
<evidence type="ECO:0000313" key="1">
    <source>
        <dbReference type="EMBL" id="GAH79703.1"/>
    </source>
</evidence>
<protein>
    <submittedName>
        <fullName evidence="1">Uncharacterized protein</fullName>
    </submittedName>
</protein>